<dbReference type="EMBL" id="LYPC01000028">
    <property type="protein sequence ID" value="OCT11273.1"/>
    <property type="molecule type" value="Genomic_DNA"/>
</dbReference>
<sequence length="132" mass="15077">MNVQEVKRISEVSKLERWPYPRTFQALIDAGVTSYRTEVADNFTVYMGEGDRYEDMNSAMAEKSEIADEFHGDEVKSGLVHHQQHRTPYADFLKDMAKAGVHYYIVDMPGRMITYTSGRPGESYAEAIPAFE</sequence>
<comment type="caution">
    <text evidence="1">The sequence shown here is derived from an EMBL/GenBank/DDBJ whole genome shotgun (WGS) entry which is preliminary data.</text>
</comment>
<accession>A0A1C0ZTC7</accession>
<name>A0A1C0ZTC7_9BACL</name>
<dbReference type="OrthoDB" id="2871952at2"/>
<dbReference type="Pfam" id="PF07166">
    <property type="entry name" value="DUF1398"/>
    <property type="match status" value="1"/>
</dbReference>
<keyword evidence="2" id="KW-1185">Reference proteome</keyword>
<dbReference type="SUPFAM" id="SSF160419">
    <property type="entry name" value="YdfO-like"/>
    <property type="match status" value="1"/>
</dbReference>
<dbReference type="InterPro" id="IPR036696">
    <property type="entry name" value="YdfO-like_sf"/>
</dbReference>
<gene>
    <name evidence="1" type="ORF">A8709_06245</name>
</gene>
<dbReference type="STRING" id="512399.A8709_06245"/>
<reference evidence="2" key="1">
    <citation type="submission" date="2016-05" db="EMBL/GenBank/DDBJ databases">
        <title>Paenibacillus oryzae. sp. nov., isolated from the rice root.</title>
        <authorList>
            <person name="Zhang J."/>
            <person name="Zhang X."/>
        </authorList>
    </citation>
    <scope>NUCLEOTIDE SEQUENCE [LARGE SCALE GENOMIC DNA]</scope>
    <source>
        <strain evidence="2">KCTC13222</strain>
    </source>
</reference>
<organism evidence="1 2">
    <name type="scientific">Paenibacillus pectinilyticus</name>
    <dbReference type="NCBI Taxonomy" id="512399"/>
    <lineage>
        <taxon>Bacteria</taxon>
        <taxon>Bacillati</taxon>
        <taxon>Bacillota</taxon>
        <taxon>Bacilli</taxon>
        <taxon>Bacillales</taxon>
        <taxon>Paenibacillaceae</taxon>
        <taxon>Paenibacillus</taxon>
    </lineage>
</organism>
<evidence type="ECO:0000313" key="2">
    <source>
        <dbReference type="Proteomes" id="UP000093309"/>
    </source>
</evidence>
<dbReference type="Gene3D" id="3.30.1810.10">
    <property type="entry name" value="YdfO-like"/>
    <property type="match status" value="1"/>
</dbReference>
<proteinExistence type="predicted"/>
<protein>
    <recommendedName>
        <fullName evidence="3">DUF1398 domain-containing protein</fullName>
    </recommendedName>
</protein>
<dbReference type="AlphaFoldDB" id="A0A1C0ZTC7"/>
<evidence type="ECO:0000313" key="1">
    <source>
        <dbReference type="EMBL" id="OCT11273.1"/>
    </source>
</evidence>
<dbReference type="InterPro" id="IPR009833">
    <property type="entry name" value="DUF1398"/>
</dbReference>
<evidence type="ECO:0008006" key="3">
    <source>
        <dbReference type="Google" id="ProtNLM"/>
    </source>
</evidence>
<dbReference type="RefSeq" id="WP_065858151.1">
    <property type="nucleotide sequence ID" value="NZ_LYPC01000028.1"/>
</dbReference>
<dbReference type="Proteomes" id="UP000093309">
    <property type="component" value="Unassembled WGS sequence"/>
</dbReference>